<evidence type="ECO:0000313" key="1">
    <source>
        <dbReference type="EMBL" id="UYQ72496.1"/>
    </source>
</evidence>
<name>A0ABY6IPF6_9HYPH</name>
<proteinExistence type="predicted"/>
<dbReference type="InterPro" id="IPR005763">
    <property type="entry name" value="Fucose_isomerase"/>
</dbReference>
<protein>
    <recommendedName>
        <fullName evidence="3">Fucose isomerase</fullName>
    </recommendedName>
</protein>
<dbReference type="PANTHER" id="PTHR37840:SF1">
    <property type="entry name" value="L-FUCOSE ISOMERASE"/>
    <property type="match status" value="1"/>
</dbReference>
<dbReference type="Proteomes" id="UP001163882">
    <property type="component" value="Chromosome"/>
</dbReference>
<dbReference type="PANTHER" id="PTHR37840">
    <property type="entry name" value="L-FUCOSE ISOMERASE"/>
    <property type="match status" value="1"/>
</dbReference>
<accession>A0ABY6IPF6</accession>
<evidence type="ECO:0000313" key="2">
    <source>
        <dbReference type="Proteomes" id="UP001163882"/>
    </source>
</evidence>
<organism evidence="1 2">
    <name type="scientific">Pelagibacterium flavum</name>
    <dbReference type="NCBI Taxonomy" id="2984530"/>
    <lineage>
        <taxon>Bacteria</taxon>
        <taxon>Pseudomonadati</taxon>
        <taxon>Pseudomonadota</taxon>
        <taxon>Alphaproteobacteria</taxon>
        <taxon>Hyphomicrobiales</taxon>
        <taxon>Devosiaceae</taxon>
        <taxon>Pelagibacterium</taxon>
    </lineage>
</organism>
<keyword evidence="2" id="KW-1185">Reference proteome</keyword>
<reference evidence="1" key="1">
    <citation type="submission" date="2022-10" db="EMBL/GenBank/DDBJ databases">
        <title>YIM 151497 complete genome.</title>
        <authorList>
            <person name="Chen X."/>
        </authorList>
    </citation>
    <scope>NUCLEOTIDE SEQUENCE</scope>
    <source>
        <strain evidence="1">YIM 151497</strain>
    </source>
</reference>
<evidence type="ECO:0008006" key="3">
    <source>
        <dbReference type="Google" id="ProtNLM"/>
    </source>
</evidence>
<gene>
    <name evidence="1" type="ORF">OF122_01515</name>
</gene>
<dbReference type="EMBL" id="CP107716">
    <property type="protein sequence ID" value="UYQ72496.1"/>
    <property type="molecule type" value="Genomic_DNA"/>
</dbReference>
<dbReference type="RefSeq" id="WP_264226127.1">
    <property type="nucleotide sequence ID" value="NZ_CP107716.1"/>
</dbReference>
<sequence length="83" mass="9163">MPQQETERRWSVTNREWPMMHAILSGVNRDQMMAKHKANHIQVAYANSSAEADRCALTKAALARELGIAVNLCGITEANLLGA</sequence>